<feature type="transmembrane region" description="Helical" evidence="1">
    <location>
        <begin position="16"/>
        <end position="37"/>
    </location>
</feature>
<accession>A0A7G9WHE5</accession>
<sequence>MAESLYDIRKLKITKWTGLILQIVLVALIFVPAAVMSDSGAPVNSLQMGILYLHHGGLLHIVGGGLYCALLFAIPVAIWLVTLLRKPRMNYGICVALSALEAVSSSCFYTMALHRMNSIFTMNFLRYVVVVLELVSMFVYIHAYFQAWQDSN</sequence>
<dbReference type="EMBL" id="CP060696">
    <property type="protein sequence ID" value="QNO18107.1"/>
    <property type="molecule type" value="Genomic_DNA"/>
</dbReference>
<name>A0A7G9WHE5_9FIRM</name>
<keyword evidence="3" id="KW-1185">Reference proteome</keyword>
<evidence type="ECO:0000313" key="3">
    <source>
        <dbReference type="Proteomes" id="UP000516046"/>
    </source>
</evidence>
<dbReference type="KEGG" id="caml:H6X83_00075"/>
<keyword evidence="1" id="KW-1133">Transmembrane helix</keyword>
<keyword evidence="1" id="KW-0812">Transmembrane</keyword>
<feature type="transmembrane region" description="Helical" evidence="1">
    <location>
        <begin position="91"/>
        <end position="112"/>
    </location>
</feature>
<dbReference type="AlphaFoldDB" id="A0A7G9WHE5"/>
<evidence type="ECO:0000313" key="2">
    <source>
        <dbReference type="EMBL" id="QNO18107.1"/>
    </source>
</evidence>
<dbReference type="Proteomes" id="UP000516046">
    <property type="component" value="Chromosome"/>
</dbReference>
<evidence type="ECO:0000256" key="1">
    <source>
        <dbReference type="SAM" id="Phobius"/>
    </source>
</evidence>
<reference evidence="2 3" key="1">
    <citation type="submission" date="2020-08" db="EMBL/GenBank/DDBJ databases">
        <authorList>
            <person name="Ren C."/>
            <person name="Gu Y."/>
            <person name="Xu Y."/>
        </authorList>
    </citation>
    <scope>NUCLEOTIDE SEQUENCE [LARGE SCALE GENOMIC DNA]</scope>
    <source>
        <strain evidence="2 3">LBM18003</strain>
    </source>
</reference>
<feature type="transmembrane region" description="Helical" evidence="1">
    <location>
        <begin position="57"/>
        <end position="84"/>
    </location>
</feature>
<protein>
    <submittedName>
        <fullName evidence="2">Uncharacterized protein</fullName>
    </submittedName>
</protein>
<keyword evidence="1" id="KW-0472">Membrane</keyword>
<gene>
    <name evidence="2" type="ORF">H6X83_00075</name>
</gene>
<organism evidence="2 3">
    <name type="scientific">Caproicibacterium amylolyticum</name>
    <dbReference type="NCBI Taxonomy" id="2766537"/>
    <lineage>
        <taxon>Bacteria</taxon>
        <taxon>Bacillati</taxon>
        <taxon>Bacillota</taxon>
        <taxon>Clostridia</taxon>
        <taxon>Eubacteriales</taxon>
        <taxon>Oscillospiraceae</taxon>
        <taxon>Caproicibacterium</taxon>
    </lineage>
</organism>
<dbReference type="RefSeq" id="WP_212507171.1">
    <property type="nucleotide sequence ID" value="NZ_CP060696.1"/>
</dbReference>
<proteinExistence type="predicted"/>
<feature type="transmembrane region" description="Helical" evidence="1">
    <location>
        <begin position="124"/>
        <end position="145"/>
    </location>
</feature>